<comment type="caution">
    <text evidence="1">The sequence shown here is derived from an EMBL/GenBank/DDBJ whole genome shotgun (WGS) entry which is preliminary data.</text>
</comment>
<protein>
    <recommendedName>
        <fullName evidence="3">Restriction endonuclease</fullName>
    </recommendedName>
</protein>
<organism evidence="1 2">
    <name type="scientific">Vibrio cidicii</name>
    <dbReference type="NCBI Taxonomy" id="1763883"/>
    <lineage>
        <taxon>Bacteria</taxon>
        <taxon>Pseudomonadati</taxon>
        <taxon>Pseudomonadota</taxon>
        <taxon>Gammaproteobacteria</taxon>
        <taxon>Vibrionales</taxon>
        <taxon>Vibrionaceae</taxon>
        <taxon>Vibrio</taxon>
    </lineage>
</organism>
<dbReference type="EMBL" id="LOBP01000139">
    <property type="protein sequence ID" value="KYN86460.1"/>
    <property type="molecule type" value="Genomic_DNA"/>
</dbReference>
<name>A0ABR5W2W8_9VIBR</name>
<sequence>MGKKFKHYDHEDAVAARDNVINIIDEVEPEDLVNAIKRAPSLRGMILGYIAEEMFEKHVLEPHQEIDDVRKHDDHDRENNKIDRDFVFNGRRYTIQNKSIQTNSICWNDNLGSLSADVQNDASDKRPVTLPNGNVVETTNYKRGDYDILAVPLFPFTGKWDFAYKRNRDCRLTTSKKYSTEDQKYLLATTEVITYPLSEEWTTDIEELLDDSLGQEIDEE</sequence>
<dbReference type="Proteomes" id="UP000075609">
    <property type="component" value="Unassembled WGS sequence"/>
</dbReference>
<dbReference type="RefSeq" id="WP_061899856.1">
    <property type="nucleotide sequence ID" value="NZ_LOBP01000139.1"/>
</dbReference>
<accession>A0ABR5W2W8</accession>
<evidence type="ECO:0000313" key="2">
    <source>
        <dbReference type="Proteomes" id="UP000075609"/>
    </source>
</evidence>
<proteinExistence type="predicted"/>
<keyword evidence="2" id="KW-1185">Reference proteome</keyword>
<evidence type="ECO:0000313" key="1">
    <source>
        <dbReference type="EMBL" id="KYN86460.1"/>
    </source>
</evidence>
<evidence type="ECO:0008006" key="3">
    <source>
        <dbReference type="Google" id="ProtNLM"/>
    </source>
</evidence>
<reference evidence="1 2" key="1">
    <citation type="submission" date="2015-12" db="EMBL/GenBank/DDBJ databases">
        <authorList>
            <person name="Tarr C.L."/>
            <person name="Gladney L.M."/>
        </authorList>
    </citation>
    <scope>NUCLEOTIDE SEQUENCE [LARGE SCALE GENOMIC DNA]</scope>
    <source>
        <strain evidence="1 2">1048-83</strain>
    </source>
</reference>
<gene>
    <name evidence="1" type="ORF">ATY35_14620</name>
</gene>